<dbReference type="SMART" id="SM00530">
    <property type="entry name" value="HTH_XRE"/>
    <property type="match status" value="1"/>
</dbReference>
<comment type="caution">
    <text evidence="2">The sequence shown here is derived from an EMBL/GenBank/DDBJ whole genome shotgun (WGS) entry which is preliminary data.</text>
</comment>
<dbReference type="EMBL" id="JADWYS010000001">
    <property type="protein sequence ID" value="MBG9387419.1"/>
    <property type="molecule type" value="Genomic_DNA"/>
</dbReference>
<name>A0A931H2P4_9BURK</name>
<dbReference type="SUPFAM" id="SSF47413">
    <property type="entry name" value="lambda repressor-like DNA-binding domains"/>
    <property type="match status" value="1"/>
</dbReference>
<dbReference type="InterPro" id="IPR010982">
    <property type="entry name" value="Lambda_DNA-bd_dom_sf"/>
</dbReference>
<protein>
    <submittedName>
        <fullName evidence="2">Helix-turn-helix transcriptional regulator</fullName>
    </submittedName>
</protein>
<dbReference type="Pfam" id="PF01381">
    <property type="entry name" value="HTH_3"/>
    <property type="match status" value="1"/>
</dbReference>
<dbReference type="GO" id="GO:0003677">
    <property type="term" value="F:DNA binding"/>
    <property type="evidence" value="ECO:0007669"/>
    <property type="project" value="InterPro"/>
</dbReference>
<dbReference type="InterPro" id="IPR001387">
    <property type="entry name" value="Cro/C1-type_HTH"/>
</dbReference>
<proteinExistence type="predicted"/>
<dbReference type="Proteomes" id="UP000651050">
    <property type="component" value="Unassembled WGS sequence"/>
</dbReference>
<dbReference type="AlphaFoldDB" id="A0A931H2P4"/>
<reference evidence="2" key="1">
    <citation type="submission" date="2020-11" db="EMBL/GenBank/DDBJ databases">
        <title>Bacterial whole genome sequence for Caenimonas sp. DR4.4.</title>
        <authorList>
            <person name="Le V."/>
            <person name="Ko S.-R."/>
            <person name="Ahn C.-Y."/>
            <person name="Oh H.-M."/>
        </authorList>
    </citation>
    <scope>NUCLEOTIDE SEQUENCE</scope>
    <source>
        <strain evidence="2">DR4.4</strain>
    </source>
</reference>
<dbReference type="CDD" id="cd00093">
    <property type="entry name" value="HTH_XRE"/>
    <property type="match status" value="1"/>
</dbReference>
<dbReference type="PROSITE" id="PS50943">
    <property type="entry name" value="HTH_CROC1"/>
    <property type="match status" value="1"/>
</dbReference>
<evidence type="ECO:0000313" key="2">
    <source>
        <dbReference type="EMBL" id="MBG9387419.1"/>
    </source>
</evidence>
<feature type="domain" description="HTH cro/C1-type" evidence="1">
    <location>
        <begin position="11"/>
        <end position="64"/>
    </location>
</feature>
<evidence type="ECO:0000259" key="1">
    <source>
        <dbReference type="PROSITE" id="PS50943"/>
    </source>
</evidence>
<gene>
    <name evidence="2" type="ORF">I5803_05265</name>
</gene>
<dbReference type="Gene3D" id="1.10.260.40">
    <property type="entry name" value="lambda repressor-like DNA-binding domains"/>
    <property type="match status" value="1"/>
</dbReference>
<accession>A0A931H2P4</accession>
<evidence type="ECO:0000313" key="3">
    <source>
        <dbReference type="Proteomes" id="UP000651050"/>
    </source>
</evidence>
<organism evidence="2 3">
    <name type="scientific">Caenimonas aquaedulcis</name>
    <dbReference type="NCBI Taxonomy" id="2793270"/>
    <lineage>
        <taxon>Bacteria</taxon>
        <taxon>Pseudomonadati</taxon>
        <taxon>Pseudomonadota</taxon>
        <taxon>Betaproteobacteria</taxon>
        <taxon>Burkholderiales</taxon>
        <taxon>Comamonadaceae</taxon>
        <taxon>Caenimonas</taxon>
    </lineage>
</organism>
<keyword evidence="3" id="KW-1185">Reference proteome</keyword>
<sequence>MLNTSSIIVELEGARKSSHLTQAELAQRSGVNRMTVGRIEAGFDPRLSTVQELARAMGMEIMLVPRDLRAEVEGFVRSGGKLVAQPPGVGAPRSVVDLIEIGKPAGA</sequence>